<gene>
    <name evidence="3" type="ORF">RCL2_002080800</name>
    <name evidence="2" type="ORF">RclHR1_01000024</name>
</gene>
<protein>
    <submittedName>
        <fullName evidence="2">Uncharacterized protein</fullName>
    </submittedName>
</protein>
<proteinExistence type="predicted"/>
<organism evidence="2 4">
    <name type="scientific">Rhizophagus clarus</name>
    <dbReference type="NCBI Taxonomy" id="94130"/>
    <lineage>
        <taxon>Eukaryota</taxon>
        <taxon>Fungi</taxon>
        <taxon>Fungi incertae sedis</taxon>
        <taxon>Mucoromycota</taxon>
        <taxon>Glomeromycotina</taxon>
        <taxon>Glomeromycetes</taxon>
        <taxon>Glomerales</taxon>
        <taxon>Glomeraceae</taxon>
        <taxon>Rhizophagus</taxon>
    </lineage>
</organism>
<evidence type="ECO:0000313" key="2">
    <source>
        <dbReference type="EMBL" id="GBB83268.1"/>
    </source>
</evidence>
<accession>A0A2Z6QR15</accession>
<feature type="region of interest" description="Disordered" evidence="1">
    <location>
        <begin position="1"/>
        <end position="43"/>
    </location>
</feature>
<sequence length="382" mass="45279">MDSETSEKQKPLVPENQEFKHVQQKKERAAQTEPDDDDQKQTKSALRELKARIEELETEFLIRNLDYKKLREEFNNFKMLTLKSKRVQTSKNTQISFSDKSNFLSNLENFDEVSESIYDYYEDKNILFTCDDSDYDLVKYDDIVEKEFINKGVSTSSDQQTINNNKCDSLQNPITNSKYKTSSLNPYAASFFPGKDKILFSNPEETTQEVQRDNDDQKDSDLLLDIPFHTSNNIPYFTFLFCNNFWRNHENIVEKIHALVQQIIYQFKLLNRKVNVVSFRYLYFFEVDDLMSYEKSKEFNSLRKIHKKVIRNMVNALLKDELDTNVTFVRSIDEYKSRGLIPSLPKNFKSYDDYSKSMRFQSLTKKKKSMIRKLAEKEKYDG</sequence>
<dbReference type="AlphaFoldDB" id="A0A2Z6QR15"/>
<evidence type="ECO:0000313" key="4">
    <source>
        <dbReference type="Proteomes" id="UP000247702"/>
    </source>
</evidence>
<comment type="caution">
    <text evidence="2">The sequence shown here is derived from an EMBL/GenBank/DDBJ whole genome shotgun (WGS) entry which is preliminary data.</text>
</comment>
<reference evidence="3" key="2">
    <citation type="submission" date="2019-10" db="EMBL/GenBank/DDBJ databases">
        <title>Conservation and host-specific expression of non-tandemly repeated heterogenous ribosome RNA gene in arbuscular mycorrhizal fungi.</title>
        <authorList>
            <person name="Maeda T."/>
            <person name="Kobayashi Y."/>
            <person name="Nakagawa T."/>
            <person name="Ezawa T."/>
            <person name="Yamaguchi K."/>
            <person name="Bino T."/>
            <person name="Nishimoto Y."/>
            <person name="Shigenobu S."/>
            <person name="Kawaguchi M."/>
        </authorList>
    </citation>
    <scope>NUCLEOTIDE SEQUENCE</scope>
    <source>
        <strain evidence="3">HR1</strain>
    </source>
</reference>
<feature type="compositionally biased region" description="Basic and acidic residues" evidence="1">
    <location>
        <begin position="17"/>
        <end position="30"/>
    </location>
</feature>
<evidence type="ECO:0000313" key="3">
    <source>
        <dbReference type="EMBL" id="GES94066.1"/>
    </source>
</evidence>
<evidence type="ECO:0000256" key="1">
    <source>
        <dbReference type="SAM" id="MobiDB-lite"/>
    </source>
</evidence>
<dbReference type="Proteomes" id="UP000247702">
    <property type="component" value="Unassembled WGS sequence"/>
</dbReference>
<feature type="compositionally biased region" description="Basic and acidic residues" evidence="1">
    <location>
        <begin position="1"/>
        <end position="10"/>
    </location>
</feature>
<reference evidence="2 4" key="1">
    <citation type="submission" date="2017-11" db="EMBL/GenBank/DDBJ databases">
        <title>The genome of Rhizophagus clarus HR1 reveals common genetic basis of auxotrophy among arbuscular mycorrhizal fungi.</title>
        <authorList>
            <person name="Kobayashi Y."/>
        </authorList>
    </citation>
    <scope>NUCLEOTIDE SEQUENCE [LARGE SCALE GENOMIC DNA]</scope>
    <source>
        <strain evidence="2 4">HR1</strain>
    </source>
</reference>
<dbReference type="Proteomes" id="UP000615446">
    <property type="component" value="Unassembled WGS sequence"/>
</dbReference>
<dbReference type="OrthoDB" id="2360780at2759"/>
<keyword evidence="4" id="KW-1185">Reference proteome</keyword>
<dbReference type="EMBL" id="BLAL01000229">
    <property type="protein sequence ID" value="GES94066.1"/>
    <property type="molecule type" value="Genomic_DNA"/>
</dbReference>
<name>A0A2Z6QR15_9GLOM</name>
<dbReference type="EMBL" id="BEXD01000003">
    <property type="protein sequence ID" value="GBB83268.1"/>
    <property type="molecule type" value="Genomic_DNA"/>
</dbReference>